<dbReference type="STRING" id="483913.AN935_18535"/>
<protein>
    <submittedName>
        <fullName evidence="8">Urea ABC transporter permease subunit UrtC</fullName>
    </submittedName>
</protein>
<dbReference type="InterPro" id="IPR043428">
    <property type="entry name" value="LivM-like"/>
</dbReference>
<evidence type="ECO:0000256" key="1">
    <source>
        <dbReference type="ARBA" id="ARBA00004651"/>
    </source>
</evidence>
<evidence type="ECO:0000256" key="3">
    <source>
        <dbReference type="ARBA" id="ARBA00022692"/>
    </source>
</evidence>
<accession>A0A0C3JRF2</accession>
<feature type="transmembrane region" description="Helical" evidence="6">
    <location>
        <begin position="6"/>
        <end position="24"/>
    </location>
</feature>
<keyword evidence="3 6" id="KW-0812">Transmembrane</keyword>
<comment type="caution">
    <text evidence="7">The sequence shown here is derived from an EMBL/GenBank/DDBJ whole genome shotgun (WGS) entry which is preliminary data.</text>
</comment>
<feature type="transmembrane region" description="Helical" evidence="6">
    <location>
        <begin position="184"/>
        <end position="203"/>
    </location>
</feature>
<evidence type="ECO:0000313" key="8">
    <source>
        <dbReference type="EMBL" id="MBO3795285.1"/>
    </source>
</evidence>
<keyword evidence="4 6" id="KW-1133">Transmembrane helix</keyword>
<comment type="subcellular location">
    <subcellularLocation>
        <location evidence="1">Cell membrane</location>
        <topology evidence="1">Multi-pass membrane protein</topology>
    </subcellularLocation>
</comment>
<dbReference type="Pfam" id="PF02653">
    <property type="entry name" value="BPD_transp_2"/>
    <property type="match status" value="1"/>
</dbReference>
<dbReference type="Proteomes" id="UP000032247">
    <property type="component" value="Unassembled WGS sequence"/>
</dbReference>
<keyword evidence="2" id="KW-1003">Cell membrane</keyword>
<evidence type="ECO:0000256" key="5">
    <source>
        <dbReference type="ARBA" id="ARBA00023136"/>
    </source>
</evidence>
<dbReference type="InterPro" id="IPR017778">
    <property type="entry name" value="ABC_transptr_urea_perm_UrtC"/>
</dbReference>
<reference evidence="7 9" key="1">
    <citation type="submission" date="2014-12" db="EMBL/GenBank/DDBJ databases">
        <title>Comparative genome analysis of Bacillus coagulans HM-08, Clostridium butyricum HM-68, Bacillus subtilis HM-66 and Bacillus licheniformis BL-09.</title>
        <authorList>
            <person name="Zhang H."/>
        </authorList>
    </citation>
    <scope>NUCLEOTIDE SEQUENCE [LARGE SCALE GENOMIC DNA]</scope>
    <source>
        <strain evidence="7 9">HM-66</strain>
    </source>
</reference>
<dbReference type="NCBIfam" id="TIGR03408">
    <property type="entry name" value="urea_trans_UrtC"/>
    <property type="match status" value="1"/>
</dbReference>
<feature type="transmembrane region" description="Helical" evidence="6">
    <location>
        <begin position="307"/>
        <end position="324"/>
    </location>
</feature>
<feature type="transmembrane region" description="Helical" evidence="6">
    <location>
        <begin position="57"/>
        <end position="74"/>
    </location>
</feature>
<dbReference type="RefSeq" id="WP_041334725.1">
    <property type="nucleotide sequence ID" value="NZ_JAGFPI010000001.1"/>
</dbReference>
<dbReference type="PATRIC" id="fig|1423.173.peg.4531"/>
<dbReference type="PANTHER" id="PTHR30482:SF4">
    <property type="entry name" value="SLR1201 PROTEIN"/>
    <property type="match status" value="1"/>
</dbReference>
<name>A0A0C3JRF2_BACIU</name>
<organism evidence="7 9">
    <name type="scientific">Bacillus subtilis</name>
    <dbReference type="NCBI Taxonomy" id="1423"/>
    <lineage>
        <taxon>Bacteria</taxon>
        <taxon>Bacillati</taxon>
        <taxon>Bacillota</taxon>
        <taxon>Bacilli</taxon>
        <taxon>Bacillales</taxon>
        <taxon>Bacillaceae</taxon>
        <taxon>Bacillus</taxon>
    </lineage>
</organism>
<dbReference type="GO" id="GO:0005886">
    <property type="term" value="C:plasma membrane"/>
    <property type="evidence" value="ECO:0007669"/>
    <property type="project" value="UniProtKB-SubCell"/>
</dbReference>
<feature type="transmembrane region" description="Helical" evidence="6">
    <location>
        <begin position="108"/>
        <end position="128"/>
    </location>
</feature>
<proteinExistence type="predicted"/>
<dbReference type="InterPro" id="IPR001851">
    <property type="entry name" value="ABC_transp_permease"/>
</dbReference>
<keyword evidence="5 6" id="KW-0472">Membrane</keyword>
<feature type="transmembrane region" description="Helical" evidence="6">
    <location>
        <begin position="271"/>
        <end position="295"/>
    </location>
</feature>
<evidence type="ECO:0000256" key="4">
    <source>
        <dbReference type="ARBA" id="ARBA00022989"/>
    </source>
</evidence>
<evidence type="ECO:0000313" key="9">
    <source>
        <dbReference type="Proteomes" id="UP000032247"/>
    </source>
</evidence>
<dbReference type="CDD" id="cd06581">
    <property type="entry name" value="TM_PBP1_LivM_like"/>
    <property type="match status" value="1"/>
</dbReference>
<feature type="transmembrane region" description="Helical" evidence="6">
    <location>
        <begin position="224"/>
        <end position="251"/>
    </location>
</feature>
<dbReference type="PANTHER" id="PTHR30482">
    <property type="entry name" value="HIGH-AFFINITY BRANCHED-CHAIN AMINO ACID TRANSPORT SYSTEM PERMEASE"/>
    <property type="match status" value="1"/>
</dbReference>
<reference evidence="8" key="2">
    <citation type="submission" date="2021-03" db="EMBL/GenBank/DDBJ databases">
        <title>Isolation of Bacillus subtilis from fermented food sample.</title>
        <authorList>
            <person name="Lakshmanan V."/>
            <person name="Athira K."/>
            <person name="Rajagopal K."/>
        </authorList>
    </citation>
    <scope>NUCLEOTIDE SEQUENCE</scope>
    <source>
        <strain evidence="8">S1</strain>
    </source>
</reference>
<feature type="transmembrane region" description="Helical" evidence="6">
    <location>
        <begin position="135"/>
        <end position="154"/>
    </location>
</feature>
<evidence type="ECO:0000256" key="6">
    <source>
        <dbReference type="SAM" id="Phobius"/>
    </source>
</evidence>
<feature type="transmembrane region" description="Helical" evidence="6">
    <location>
        <begin position="31"/>
        <end position="51"/>
    </location>
</feature>
<gene>
    <name evidence="8" type="primary">urtC</name>
    <name evidence="8" type="ORF">J5227_13380</name>
    <name evidence="7" type="ORF">SC09_contig4orf00956</name>
</gene>
<sequence>MKRFSQFSPYLVMFALFISAPFFLQEFRLGLLAKFLCFAIVAVGICLIWGYTGILSLGHGVFFGLGAYCMAMYLKIEASPSGIPDFMEWTGVSELPWIWAMFRHPFSAIAAAVIVPVFLAFLLGYFTFRNNIKGVYFSLISQAVVVVVVTLFIGSQDITGGTNGLTNFFTVFQYALADPAIKQILYFTTVFFLGVSVMFALFLTRSRFGRLLQAVRDGESRVRFFGYHSTVFKVFIYCVSAAMAGIAGMLFVLQDGMISPEMMGIIPSVEMVLWVAIGGRHSIFGAVLGALLTNCMKSYLSEYYPDIWLYFLGALFIIVVLYMPKGIVGLFEKIRTQLSSSKKKGAATYETDTYLP</sequence>
<dbReference type="GO" id="GO:0015658">
    <property type="term" value="F:branched-chain amino acid transmembrane transporter activity"/>
    <property type="evidence" value="ECO:0007669"/>
    <property type="project" value="InterPro"/>
</dbReference>
<dbReference type="EMBL" id="JXBC01000013">
    <property type="protein sequence ID" value="KIU05989.1"/>
    <property type="molecule type" value="Genomic_DNA"/>
</dbReference>
<evidence type="ECO:0000313" key="7">
    <source>
        <dbReference type="EMBL" id="KIU05989.1"/>
    </source>
</evidence>
<dbReference type="EMBL" id="JAGFPW010000011">
    <property type="protein sequence ID" value="MBO3795285.1"/>
    <property type="molecule type" value="Genomic_DNA"/>
</dbReference>
<dbReference type="Proteomes" id="UP000665181">
    <property type="component" value="Unassembled WGS sequence"/>
</dbReference>
<dbReference type="AlphaFoldDB" id="A0A0C3JRF2"/>
<evidence type="ECO:0000256" key="2">
    <source>
        <dbReference type="ARBA" id="ARBA00022475"/>
    </source>
</evidence>